<name>A0A1V6PA66_PENDC</name>
<accession>A0A1V6PA66</accession>
<sequence length="77" mass="8087">MVLKTPFLSIAMISRKSIDRSNSEPATEDAAIATTDAAAIATIPPPPEGMYYDTLELGITAVNAFAIACSRAEEAVD</sequence>
<evidence type="ECO:0000313" key="1">
    <source>
        <dbReference type="EMBL" id="OQD73436.1"/>
    </source>
</evidence>
<dbReference type="EMBL" id="MDYL01000015">
    <property type="protein sequence ID" value="OQD73436.1"/>
    <property type="molecule type" value="Genomic_DNA"/>
</dbReference>
<dbReference type="Proteomes" id="UP000191522">
    <property type="component" value="Unassembled WGS sequence"/>
</dbReference>
<organism evidence="1 2">
    <name type="scientific">Penicillium decumbens</name>
    <dbReference type="NCBI Taxonomy" id="69771"/>
    <lineage>
        <taxon>Eukaryota</taxon>
        <taxon>Fungi</taxon>
        <taxon>Dikarya</taxon>
        <taxon>Ascomycota</taxon>
        <taxon>Pezizomycotina</taxon>
        <taxon>Eurotiomycetes</taxon>
        <taxon>Eurotiomycetidae</taxon>
        <taxon>Eurotiales</taxon>
        <taxon>Aspergillaceae</taxon>
        <taxon>Penicillium</taxon>
    </lineage>
</organism>
<comment type="caution">
    <text evidence="1">The sequence shown here is derived from an EMBL/GenBank/DDBJ whole genome shotgun (WGS) entry which is preliminary data.</text>
</comment>
<proteinExistence type="predicted"/>
<evidence type="ECO:0000313" key="2">
    <source>
        <dbReference type="Proteomes" id="UP000191522"/>
    </source>
</evidence>
<keyword evidence="2" id="KW-1185">Reference proteome</keyword>
<protein>
    <submittedName>
        <fullName evidence="1">Uncharacterized protein</fullName>
    </submittedName>
</protein>
<dbReference type="AlphaFoldDB" id="A0A1V6PA66"/>
<reference evidence="2" key="1">
    <citation type="journal article" date="2017" name="Nat. Microbiol.">
        <title>Global analysis of biosynthetic gene clusters reveals vast potential of secondary metabolite production in Penicillium species.</title>
        <authorList>
            <person name="Nielsen J.C."/>
            <person name="Grijseels S."/>
            <person name="Prigent S."/>
            <person name="Ji B."/>
            <person name="Dainat J."/>
            <person name="Nielsen K.F."/>
            <person name="Frisvad J.C."/>
            <person name="Workman M."/>
            <person name="Nielsen J."/>
        </authorList>
    </citation>
    <scope>NUCLEOTIDE SEQUENCE [LARGE SCALE GENOMIC DNA]</scope>
    <source>
        <strain evidence="2">IBT 11843</strain>
    </source>
</reference>
<gene>
    <name evidence="1" type="ORF">PENDEC_c015G03840</name>
</gene>